<evidence type="ECO:0000256" key="1">
    <source>
        <dbReference type="SAM" id="MobiDB-lite"/>
    </source>
</evidence>
<dbReference type="EMBL" id="CP111022">
    <property type="protein sequence ID" value="WAR20298.1"/>
    <property type="molecule type" value="Genomic_DNA"/>
</dbReference>
<accession>A0ABY7FDR0</accession>
<dbReference type="Proteomes" id="UP001164746">
    <property type="component" value="Chromosome 11"/>
</dbReference>
<gene>
    <name evidence="2" type="ORF">MAR_002136</name>
</gene>
<feature type="compositionally biased region" description="Basic and acidic residues" evidence="1">
    <location>
        <begin position="17"/>
        <end position="37"/>
    </location>
</feature>
<feature type="compositionally biased region" description="Polar residues" evidence="1">
    <location>
        <begin position="54"/>
        <end position="63"/>
    </location>
</feature>
<evidence type="ECO:0000313" key="2">
    <source>
        <dbReference type="EMBL" id="WAR20298.1"/>
    </source>
</evidence>
<proteinExistence type="predicted"/>
<feature type="compositionally biased region" description="Polar residues" evidence="1">
    <location>
        <begin position="1"/>
        <end position="12"/>
    </location>
</feature>
<sequence>MESNKSCETTKQMKNKTRIDAEKEMFSRKGERLRYSREANVSVEFEEGDEKRSQQIQKQDQLQRSAEASKQMLFAVFGNVLSILEEHEKRTSVRRLPKSDIELPDQSWKTDEDVSAETIKDTLPKLFKGKYQATILDEAFKHDQKRKAESPKIRTIDDGEAFKIGAERMVKQRHSLKRFLLGDLEEFVKEGPSNLR</sequence>
<organism evidence="2 3">
    <name type="scientific">Mya arenaria</name>
    <name type="common">Soft-shell clam</name>
    <dbReference type="NCBI Taxonomy" id="6604"/>
    <lineage>
        <taxon>Eukaryota</taxon>
        <taxon>Metazoa</taxon>
        <taxon>Spiralia</taxon>
        <taxon>Lophotrochozoa</taxon>
        <taxon>Mollusca</taxon>
        <taxon>Bivalvia</taxon>
        <taxon>Autobranchia</taxon>
        <taxon>Heteroconchia</taxon>
        <taxon>Euheterodonta</taxon>
        <taxon>Imparidentia</taxon>
        <taxon>Neoheterodontei</taxon>
        <taxon>Myida</taxon>
        <taxon>Myoidea</taxon>
        <taxon>Myidae</taxon>
        <taxon>Mya</taxon>
    </lineage>
</organism>
<evidence type="ECO:0000313" key="3">
    <source>
        <dbReference type="Proteomes" id="UP001164746"/>
    </source>
</evidence>
<feature type="region of interest" description="Disordered" evidence="1">
    <location>
        <begin position="1"/>
        <end position="63"/>
    </location>
</feature>
<reference evidence="2" key="1">
    <citation type="submission" date="2022-11" db="EMBL/GenBank/DDBJ databases">
        <title>Centuries of genome instability and evolution in soft-shell clam transmissible cancer (bioRxiv).</title>
        <authorList>
            <person name="Hart S.F.M."/>
            <person name="Yonemitsu M.A."/>
            <person name="Giersch R.M."/>
            <person name="Beal B.F."/>
            <person name="Arriagada G."/>
            <person name="Davis B.W."/>
            <person name="Ostrander E.A."/>
            <person name="Goff S.P."/>
            <person name="Metzger M.J."/>
        </authorList>
    </citation>
    <scope>NUCLEOTIDE SEQUENCE</scope>
    <source>
        <strain evidence="2">MELC-2E11</strain>
        <tissue evidence="2">Siphon/mantle</tissue>
    </source>
</reference>
<keyword evidence="3" id="KW-1185">Reference proteome</keyword>
<protein>
    <submittedName>
        <fullName evidence="2">Uncharacterized protein</fullName>
    </submittedName>
</protein>
<name>A0ABY7FDR0_MYAAR</name>